<dbReference type="EMBL" id="UPPP01000127">
    <property type="protein sequence ID" value="VBB09537.1"/>
    <property type="molecule type" value="Genomic_DNA"/>
</dbReference>
<evidence type="ECO:0000313" key="1">
    <source>
        <dbReference type="EMBL" id="VBB09537.1"/>
    </source>
</evidence>
<dbReference type="Proteomes" id="UP000277811">
    <property type="component" value="Unassembled WGS sequence"/>
</dbReference>
<protein>
    <submittedName>
        <fullName evidence="1">Uncharacterized protein</fullName>
    </submittedName>
</protein>
<reference evidence="1 2" key="1">
    <citation type="submission" date="2018-06" db="EMBL/GenBank/DDBJ databases">
        <authorList>
            <person name="Strepis N."/>
        </authorList>
    </citation>
    <scope>NUCLEOTIDE SEQUENCE [LARGE SCALE GENOMIC DNA]</scope>
    <source>
        <strain evidence="1">LUCI</strain>
    </source>
</reference>
<dbReference type="AlphaFoldDB" id="A0A498RF20"/>
<proteinExistence type="predicted"/>
<sequence length="78" mass="8819">MFGLGNSLALICSSERIAEVGFYVTLEQPESELQRQMSLGCCPYYSGYYNSVTIKKQICYCIHWEKPVFLKEIPAEGG</sequence>
<name>A0A498RF20_9FIRM</name>
<keyword evidence="2" id="KW-1185">Reference proteome</keyword>
<organism evidence="1 2">
    <name type="scientific">Lucifera butyrica</name>
    <dbReference type="NCBI Taxonomy" id="1351585"/>
    <lineage>
        <taxon>Bacteria</taxon>
        <taxon>Bacillati</taxon>
        <taxon>Bacillota</taxon>
        <taxon>Negativicutes</taxon>
        <taxon>Veillonellales</taxon>
        <taxon>Veillonellaceae</taxon>
        <taxon>Lucifera</taxon>
    </lineage>
</organism>
<gene>
    <name evidence="1" type="ORF">LUCI_4832</name>
</gene>
<accession>A0A498RF20</accession>
<evidence type="ECO:0000313" key="2">
    <source>
        <dbReference type="Proteomes" id="UP000277811"/>
    </source>
</evidence>